<evidence type="ECO:0000313" key="3">
    <source>
        <dbReference type="Proteomes" id="UP000248423"/>
    </source>
</evidence>
<feature type="non-terminal residue" evidence="2">
    <location>
        <position position="1"/>
    </location>
</feature>
<dbReference type="VEuPathDB" id="FungiDB:BO78DRAFT_330498"/>
<evidence type="ECO:0000259" key="1">
    <source>
        <dbReference type="Pfam" id="PF06094"/>
    </source>
</evidence>
<feature type="domain" description="Gamma-glutamylcyclotransferase AIG2-like" evidence="1">
    <location>
        <begin position="44"/>
        <end position="149"/>
    </location>
</feature>
<dbReference type="Gene3D" id="3.10.490.10">
    <property type="entry name" value="Gamma-glutamyl cyclotransferase-like"/>
    <property type="match status" value="1"/>
</dbReference>
<keyword evidence="3" id="KW-1185">Reference proteome</keyword>
<dbReference type="Proteomes" id="UP000248423">
    <property type="component" value="Unassembled WGS sequence"/>
</dbReference>
<accession>A0A319DRG1</accession>
<proteinExistence type="predicted"/>
<sequence length="176" mass="20082">TKMPPMARKFLSEIAKPKHQRHKPTSTSPEQPWPVVTFDKDRYYFFYGTLMDPSTLARVLQLPEAPKMHPARILGYHTKSWGSWPALLDGPGLHAVEGVACEIEVEELHERLVEYGMGKYRLRYCLIDLLDGGGDVESSVRGVVFKWNGRIEELQGGDVGLEERMQEVMFSGEEEF</sequence>
<dbReference type="InterPro" id="IPR036568">
    <property type="entry name" value="GGCT-like_sf"/>
</dbReference>
<evidence type="ECO:0000313" key="2">
    <source>
        <dbReference type="EMBL" id="PYI00257.1"/>
    </source>
</evidence>
<dbReference type="SUPFAM" id="SSF110857">
    <property type="entry name" value="Gamma-glutamyl cyclotransferase-like"/>
    <property type="match status" value="1"/>
</dbReference>
<dbReference type="OrthoDB" id="3262926at2759"/>
<organism evidence="2 3">
    <name type="scientific">Aspergillus sclerotiicarbonarius (strain CBS 121057 / IBT 28362)</name>
    <dbReference type="NCBI Taxonomy" id="1448318"/>
    <lineage>
        <taxon>Eukaryota</taxon>
        <taxon>Fungi</taxon>
        <taxon>Dikarya</taxon>
        <taxon>Ascomycota</taxon>
        <taxon>Pezizomycotina</taxon>
        <taxon>Eurotiomycetes</taxon>
        <taxon>Eurotiomycetidae</taxon>
        <taxon>Eurotiales</taxon>
        <taxon>Aspergillaceae</taxon>
        <taxon>Aspergillus</taxon>
        <taxon>Aspergillus subgen. Circumdati</taxon>
    </lineage>
</organism>
<dbReference type="CDD" id="cd06661">
    <property type="entry name" value="GGCT_like"/>
    <property type="match status" value="1"/>
</dbReference>
<dbReference type="EMBL" id="KZ826466">
    <property type="protein sequence ID" value="PYI00257.1"/>
    <property type="molecule type" value="Genomic_DNA"/>
</dbReference>
<dbReference type="AlphaFoldDB" id="A0A319DRG1"/>
<gene>
    <name evidence="2" type="ORF">BO78DRAFT_330498</name>
</gene>
<dbReference type="InterPro" id="IPR013024">
    <property type="entry name" value="GGCT-like"/>
</dbReference>
<protein>
    <recommendedName>
        <fullName evidence="1">Gamma-glutamylcyclotransferase AIG2-like domain-containing protein</fullName>
    </recommendedName>
</protein>
<name>A0A319DRG1_ASPSB</name>
<reference evidence="2 3" key="1">
    <citation type="submission" date="2018-02" db="EMBL/GenBank/DDBJ databases">
        <title>The genomes of Aspergillus section Nigri reveals drivers in fungal speciation.</title>
        <authorList>
            <consortium name="DOE Joint Genome Institute"/>
            <person name="Vesth T.C."/>
            <person name="Nybo J."/>
            <person name="Theobald S."/>
            <person name="Brandl J."/>
            <person name="Frisvad J.C."/>
            <person name="Nielsen K.F."/>
            <person name="Lyhne E.K."/>
            <person name="Kogle M.E."/>
            <person name="Kuo A."/>
            <person name="Riley R."/>
            <person name="Clum A."/>
            <person name="Nolan M."/>
            <person name="Lipzen A."/>
            <person name="Salamov A."/>
            <person name="Henrissat B."/>
            <person name="Wiebenga A."/>
            <person name="De vries R.P."/>
            <person name="Grigoriev I.V."/>
            <person name="Mortensen U.H."/>
            <person name="Andersen M.R."/>
            <person name="Baker S.E."/>
        </authorList>
    </citation>
    <scope>NUCLEOTIDE SEQUENCE [LARGE SCALE GENOMIC DNA]</scope>
    <source>
        <strain evidence="2 3">CBS 121057</strain>
    </source>
</reference>
<dbReference type="Pfam" id="PF06094">
    <property type="entry name" value="GGACT"/>
    <property type="match status" value="1"/>
</dbReference>
<dbReference type="InterPro" id="IPR009288">
    <property type="entry name" value="AIG2-like_dom"/>
</dbReference>